<dbReference type="STRING" id="1081109.A0A168AQH0"/>
<keyword evidence="8" id="KW-1185">Reference proteome</keyword>
<dbReference type="InterPro" id="IPR004695">
    <property type="entry name" value="SLAC1/Mae1/Ssu1/TehA"/>
</dbReference>
<evidence type="ECO:0000256" key="3">
    <source>
        <dbReference type="ARBA" id="ARBA00022989"/>
    </source>
</evidence>
<evidence type="ECO:0000256" key="1">
    <source>
        <dbReference type="ARBA" id="ARBA00004141"/>
    </source>
</evidence>
<keyword evidence="4 6" id="KW-0472">Membrane</keyword>
<dbReference type="EMBL" id="AZGY01000011">
    <property type="protein sequence ID" value="KZZ94207.1"/>
    <property type="molecule type" value="Genomic_DNA"/>
</dbReference>
<dbReference type="OrthoDB" id="2901184at2759"/>
<dbReference type="GO" id="GO:0015140">
    <property type="term" value="F:malate transmembrane transporter activity"/>
    <property type="evidence" value="ECO:0007669"/>
    <property type="project" value="InterPro"/>
</dbReference>
<feature type="transmembrane region" description="Helical" evidence="6">
    <location>
        <begin position="193"/>
        <end position="214"/>
    </location>
</feature>
<evidence type="ECO:0000313" key="8">
    <source>
        <dbReference type="Proteomes" id="UP000078544"/>
    </source>
</evidence>
<feature type="transmembrane region" description="Helical" evidence="6">
    <location>
        <begin position="234"/>
        <end position="251"/>
    </location>
</feature>
<evidence type="ECO:0000256" key="5">
    <source>
        <dbReference type="SAM" id="MobiDB-lite"/>
    </source>
</evidence>
<feature type="region of interest" description="Disordered" evidence="5">
    <location>
        <begin position="1"/>
        <end position="44"/>
    </location>
</feature>
<evidence type="ECO:0000313" key="7">
    <source>
        <dbReference type="EMBL" id="KZZ94207.1"/>
    </source>
</evidence>
<organism evidence="7 8">
    <name type="scientific">Moelleriella libera RCEF 2490</name>
    <dbReference type="NCBI Taxonomy" id="1081109"/>
    <lineage>
        <taxon>Eukaryota</taxon>
        <taxon>Fungi</taxon>
        <taxon>Dikarya</taxon>
        <taxon>Ascomycota</taxon>
        <taxon>Pezizomycotina</taxon>
        <taxon>Sordariomycetes</taxon>
        <taxon>Hypocreomycetidae</taxon>
        <taxon>Hypocreales</taxon>
        <taxon>Clavicipitaceae</taxon>
        <taxon>Moelleriella</taxon>
    </lineage>
</organism>
<evidence type="ECO:0000256" key="6">
    <source>
        <dbReference type="SAM" id="Phobius"/>
    </source>
</evidence>
<feature type="transmembrane region" description="Helical" evidence="6">
    <location>
        <begin position="382"/>
        <end position="408"/>
    </location>
</feature>
<accession>A0A168AQH0</accession>
<dbReference type="PANTHER" id="PTHR31162">
    <property type="entry name" value="MALIC ACID TRANSPORT PROTEIN-RELATED"/>
    <property type="match status" value="1"/>
</dbReference>
<dbReference type="InterPro" id="IPR038665">
    <property type="entry name" value="Voltage-dep_anion_channel_sf"/>
</dbReference>
<dbReference type="Pfam" id="PF03595">
    <property type="entry name" value="SLAC1"/>
    <property type="match status" value="1"/>
</dbReference>
<gene>
    <name evidence="7" type="ORF">AAL_05174</name>
</gene>
<keyword evidence="3 6" id="KW-1133">Transmembrane helix</keyword>
<dbReference type="AlphaFoldDB" id="A0A168AQH0"/>
<reference evidence="7 8" key="1">
    <citation type="journal article" date="2016" name="Genome Biol. Evol.">
        <title>Divergent and convergent evolution of fungal pathogenicity.</title>
        <authorList>
            <person name="Shang Y."/>
            <person name="Xiao G."/>
            <person name="Zheng P."/>
            <person name="Cen K."/>
            <person name="Zhan S."/>
            <person name="Wang C."/>
        </authorList>
    </citation>
    <scope>NUCLEOTIDE SEQUENCE [LARGE SCALE GENOMIC DNA]</scope>
    <source>
        <strain evidence="7 8">RCEF 2490</strain>
    </source>
</reference>
<protein>
    <submittedName>
        <fullName evidence="7">C4-dicarboxylate transporter/malic acid transport protein</fullName>
    </submittedName>
</protein>
<dbReference type="GO" id="GO:0016020">
    <property type="term" value="C:membrane"/>
    <property type="evidence" value="ECO:0007669"/>
    <property type="project" value="UniProtKB-SubCell"/>
</dbReference>
<dbReference type="PANTHER" id="PTHR31162:SF0">
    <property type="entry name" value="MALIC ACID TRANSPORT PROTEIN"/>
    <property type="match status" value="1"/>
</dbReference>
<comment type="subcellular location">
    <subcellularLocation>
        <location evidence="1">Membrane</location>
        <topology evidence="1">Multi-pass membrane protein</topology>
    </subcellularLocation>
</comment>
<dbReference type="InterPro" id="IPR030185">
    <property type="entry name" value="Mae1"/>
</dbReference>
<sequence length="416" mass="45775">MSPQETRNGPGTAQASPTATPPNEDSFLPVNKHASSRGPPPTRLGRKQWIVDRFDWSWFTCTQSTGGIAIALSKCPKQFDGLQTIGTVIFVLNLALYLLFCALLVLRWSLQPSTVRRSFTAAPECFFYGSFWLTFATIIIGTRQFGGPHAGPWLVVAVRVCFWVYAAVTLLSTTVHFVVVSRHTELRAIGMNPAWFFLIYNTMLTGTIAGSVAVDQPPAQRLPMLVAGVAYQGLGWLVALLILSLFLGSLMEKGWPPEASKAPGLFITVGSAGFTIVALMGCASAAPEDYAFFAAHPLAKEVLVIMATWIGIFLWLFTLWLFGIAMFVCLAESVSRDGGRLHFPMRFNNTWWALIFPNVGFTLATIYIGQSLQSNAIDWVGTVMVVLLVVFWLLDLALMAKVIALSLFRDSRYSLK</sequence>
<proteinExistence type="predicted"/>
<feature type="transmembrane region" description="Helical" evidence="6">
    <location>
        <begin position="306"/>
        <end position="330"/>
    </location>
</feature>
<comment type="caution">
    <text evidence="7">The sequence shown here is derived from an EMBL/GenBank/DDBJ whole genome shotgun (WGS) entry which is preliminary data.</text>
</comment>
<feature type="transmembrane region" description="Helical" evidence="6">
    <location>
        <begin position="82"/>
        <end position="105"/>
    </location>
</feature>
<evidence type="ECO:0000256" key="4">
    <source>
        <dbReference type="ARBA" id="ARBA00023136"/>
    </source>
</evidence>
<feature type="transmembrane region" description="Helical" evidence="6">
    <location>
        <begin position="125"/>
        <end position="142"/>
    </location>
</feature>
<keyword evidence="2 6" id="KW-0812">Transmembrane</keyword>
<feature type="compositionally biased region" description="Polar residues" evidence="5">
    <location>
        <begin position="1"/>
        <end position="23"/>
    </location>
</feature>
<dbReference type="Gene3D" id="1.50.10.150">
    <property type="entry name" value="Voltage-dependent anion channel"/>
    <property type="match status" value="1"/>
</dbReference>
<dbReference type="Proteomes" id="UP000078544">
    <property type="component" value="Unassembled WGS sequence"/>
</dbReference>
<feature type="transmembrane region" description="Helical" evidence="6">
    <location>
        <begin position="263"/>
        <end position="286"/>
    </location>
</feature>
<dbReference type="CDD" id="cd09317">
    <property type="entry name" value="TDT_Mae1_like"/>
    <property type="match status" value="1"/>
</dbReference>
<feature type="transmembrane region" description="Helical" evidence="6">
    <location>
        <begin position="162"/>
        <end position="181"/>
    </location>
</feature>
<evidence type="ECO:0000256" key="2">
    <source>
        <dbReference type="ARBA" id="ARBA00022692"/>
    </source>
</evidence>
<name>A0A168AQH0_9HYPO</name>
<feature type="transmembrane region" description="Helical" evidence="6">
    <location>
        <begin position="351"/>
        <end position="370"/>
    </location>
</feature>